<dbReference type="GO" id="GO:0005119">
    <property type="term" value="F:smoothened binding"/>
    <property type="evidence" value="ECO:0007669"/>
    <property type="project" value="TreeGrafter"/>
</dbReference>
<dbReference type="InterPro" id="IPR032728">
    <property type="entry name" value="BBS1_N"/>
</dbReference>
<reference evidence="2" key="1">
    <citation type="submission" date="2023-06" db="EMBL/GenBank/DDBJ databases">
        <authorList>
            <person name="Kurt Z."/>
        </authorList>
    </citation>
    <scope>NUCLEOTIDE SEQUENCE</scope>
</reference>
<dbReference type="EMBL" id="CATOUU010000036">
    <property type="protein sequence ID" value="CAI9913783.1"/>
    <property type="molecule type" value="Genomic_DNA"/>
</dbReference>
<sequence>MDDFQTQVQLPCSPIVSSSDLIASVDFAGNQTRTLCVGSKSQLQAFDLNSQIATFDLKSSPIAIKAIRAPRNIQRSNDQEEVLVVAYASTVDLFTFDGDFRQVLHYQLNSDKSEITEEQTVINEYMAQTITPQEFQNRLKVLQSKSVLSELAQKILSLPAPGVTEEQYPNNQKPVIIRNFQQLLSSNQEDQITCCAVLNATDNNQRQLTGQCFCYCTESAQFAIINPEFTQLLFKCSLSSAGLQLQVEGVIQLDDSQRVNNLQLEQLPQVQQNSWRATIFTRRFEVVSIRNSKVSNNQIYEKECGFSYRINKSVFLVQDTVKKLSARGRVEQEWKLNFKPKFIVSVEITIGKGFTGFAVFSESSDCAFFNEQGYCKQLYFAHQNLTGVFIGQMQQANVILFSTQAGKLFYRQISRTCDLNSDSNLDGRLAQQDVKFDVEYLDYSYQCDSLEQQEQRMRLFQPARLSARNQILQELVISEQRLQKKVVQTLDSTLNFSAYVEGAGPFTLVLEVSNPGTVTSNAFTASIISPVLEAAQETVFCSAVVGGRKSQKFVPLIGRGAVGELISAHEIMVEFGIQGGKPVDVVWVQVPEFIL</sequence>
<dbReference type="GO" id="GO:0005930">
    <property type="term" value="C:axoneme"/>
    <property type="evidence" value="ECO:0007669"/>
    <property type="project" value="TreeGrafter"/>
</dbReference>
<dbReference type="GO" id="GO:0034464">
    <property type="term" value="C:BBSome"/>
    <property type="evidence" value="ECO:0007669"/>
    <property type="project" value="InterPro"/>
</dbReference>
<dbReference type="GO" id="GO:0061512">
    <property type="term" value="P:protein localization to cilium"/>
    <property type="evidence" value="ECO:0007669"/>
    <property type="project" value="TreeGrafter"/>
</dbReference>
<dbReference type="PANTHER" id="PTHR20870">
    <property type="entry name" value="BARDET-BIEDL SYNDROME 1 PROTEIN"/>
    <property type="match status" value="1"/>
</dbReference>
<organism evidence="2">
    <name type="scientific">Hexamita inflata</name>
    <dbReference type="NCBI Taxonomy" id="28002"/>
    <lineage>
        <taxon>Eukaryota</taxon>
        <taxon>Metamonada</taxon>
        <taxon>Diplomonadida</taxon>
        <taxon>Hexamitidae</taxon>
        <taxon>Hexamitinae</taxon>
        <taxon>Hexamita</taxon>
    </lineage>
</organism>
<dbReference type="GO" id="GO:0005815">
    <property type="term" value="C:microtubule organizing center"/>
    <property type="evidence" value="ECO:0007669"/>
    <property type="project" value="TreeGrafter"/>
</dbReference>
<accession>A0AA86TI43</accession>
<dbReference type="AlphaFoldDB" id="A0AA86TI43"/>
<evidence type="ECO:0000313" key="2">
    <source>
        <dbReference type="EMBL" id="CAI9913783.1"/>
    </source>
</evidence>
<dbReference type="InterPro" id="IPR028784">
    <property type="entry name" value="BBS1"/>
</dbReference>
<comment type="caution">
    <text evidence="2">The sequence shown here is derived from an EMBL/GenBank/DDBJ whole genome shotgun (WGS) entry which is preliminary data.</text>
</comment>
<dbReference type="GO" id="GO:1905515">
    <property type="term" value="P:non-motile cilium assembly"/>
    <property type="evidence" value="ECO:0007669"/>
    <property type="project" value="InterPro"/>
</dbReference>
<evidence type="ECO:0000259" key="1">
    <source>
        <dbReference type="Pfam" id="PF14779"/>
    </source>
</evidence>
<feature type="domain" description="Bardet-Biedl syndrome 1 N-terminal" evidence="1">
    <location>
        <begin position="21"/>
        <end position="254"/>
    </location>
</feature>
<protein>
    <recommendedName>
        <fullName evidence="1">Bardet-Biedl syndrome 1 N-terminal domain-containing protein</fullName>
    </recommendedName>
</protein>
<evidence type="ECO:0000313" key="4">
    <source>
        <dbReference type="Proteomes" id="UP001642409"/>
    </source>
</evidence>
<dbReference type="PANTHER" id="PTHR20870:SF0">
    <property type="entry name" value="BARDET-BIEDL SYNDROME 1 PROTEIN"/>
    <property type="match status" value="1"/>
</dbReference>
<dbReference type="EMBL" id="CAXDID020000410">
    <property type="protein sequence ID" value="CAL6088657.1"/>
    <property type="molecule type" value="Genomic_DNA"/>
</dbReference>
<proteinExistence type="predicted"/>
<name>A0AA86TI43_9EUKA</name>
<gene>
    <name evidence="2" type="ORF">HINF_LOCUS1428</name>
    <name evidence="3" type="ORF">HINF_LOCUS64232</name>
</gene>
<reference evidence="3 4" key="2">
    <citation type="submission" date="2024-07" db="EMBL/GenBank/DDBJ databases">
        <authorList>
            <person name="Akdeniz Z."/>
        </authorList>
    </citation>
    <scope>NUCLEOTIDE SEQUENCE [LARGE SCALE GENOMIC DNA]</scope>
</reference>
<keyword evidence="4" id="KW-1185">Reference proteome</keyword>
<dbReference type="Pfam" id="PF14779">
    <property type="entry name" value="BBS1"/>
    <property type="match status" value="1"/>
</dbReference>
<dbReference type="Proteomes" id="UP001642409">
    <property type="component" value="Unassembled WGS sequence"/>
</dbReference>
<dbReference type="GO" id="GO:0005113">
    <property type="term" value="F:patched binding"/>
    <property type="evidence" value="ECO:0007669"/>
    <property type="project" value="TreeGrafter"/>
</dbReference>
<evidence type="ECO:0000313" key="3">
    <source>
        <dbReference type="EMBL" id="CAL6088657.1"/>
    </source>
</evidence>